<dbReference type="InterPro" id="IPR052762">
    <property type="entry name" value="PCW_deacetylase/CE"/>
</dbReference>
<evidence type="ECO:0000256" key="1">
    <source>
        <dbReference type="SAM" id="MobiDB-lite"/>
    </source>
</evidence>
<gene>
    <name evidence="4" type="ORF">AAH991_36525</name>
</gene>
<dbReference type="SMART" id="SM00637">
    <property type="entry name" value="CBD_II"/>
    <property type="match status" value="1"/>
</dbReference>
<keyword evidence="2" id="KW-0732">Signal</keyword>
<organism evidence="4 5">
    <name type="scientific">Microbispora maris</name>
    <dbReference type="NCBI Taxonomy" id="3144104"/>
    <lineage>
        <taxon>Bacteria</taxon>
        <taxon>Bacillati</taxon>
        <taxon>Actinomycetota</taxon>
        <taxon>Actinomycetes</taxon>
        <taxon>Streptosporangiales</taxon>
        <taxon>Streptosporangiaceae</taxon>
        <taxon>Microbispora</taxon>
    </lineage>
</organism>
<dbReference type="Pfam" id="PF00553">
    <property type="entry name" value="CBM_2"/>
    <property type="match status" value="1"/>
</dbReference>
<dbReference type="Pfam" id="PF13472">
    <property type="entry name" value="Lipase_GDSL_2"/>
    <property type="match status" value="1"/>
</dbReference>
<feature type="region of interest" description="Disordered" evidence="1">
    <location>
        <begin position="340"/>
        <end position="392"/>
    </location>
</feature>
<dbReference type="PROSITE" id="PS51173">
    <property type="entry name" value="CBM2"/>
    <property type="match status" value="1"/>
</dbReference>
<dbReference type="InterPro" id="IPR040794">
    <property type="entry name" value="CE2_N"/>
</dbReference>
<reference evidence="4 5" key="1">
    <citation type="submission" date="2024-05" db="EMBL/GenBank/DDBJ databases">
        <title>Microbispora sp.ZYX-F-249.</title>
        <authorList>
            <person name="Xie H."/>
        </authorList>
    </citation>
    <scope>NUCLEOTIDE SEQUENCE [LARGE SCALE GENOMIC DNA]</scope>
    <source>
        <strain evidence="4 5">ZYX-F-249</strain>
    </source>
</reference>
<dbReference type="SUPFAM" id="SSF49384">
    <property type="entry name" value="Carbohydrate-binding domain"/>
    <property type="match status" value="1"/>
</dbReference>
<sequence>MRFIRLAVVAAALGTALATVLASPPGAQAAAGDGTPTDPNIRFVGRWDVRNGSAYVPGWAGAYFTTGFTGTTVKLKQRDTIDLYYSIDGRPDTYLQNVRGTVDLTPAPLSAGNHTLRVSYRVVAGSYHGDAVFQGLVLDPGARTLPARPARGVVEFVGDSITVGTTTSKNALTAYGWLVGEQLGLDHTQVAQGGACLVTTADGCVGLDRRFVKVSAVDGAPDHDFSRYRADVVVINLGTNDVGHGVSTTQFQNSYVGLLRTIRGKYPTAAILALQTFRGRYVPQTQDAVRTVNNAGDRNVFFVGTDGWVPPDGLSDSVHPNDAGHRAIAAELAPIVAEHLAPTPSPSPTPTPSPSPTPSPAPSASPSPTPPASPSPVPPASPSATPSGPAAGCEVRYTVTNQWPGGFQADVQVTNTGSGALSPWALRWTFANGQRIGQGWNGTFTQTGATVTVNGPDWNPALAPGASATVGFTATWNGANNAPASFILNDTGCRIT</sequence>
<dbReference type="InterPro" id="IPR001919">
    <property type="entry name" value="CBD2"/>
</dbReference>
<dbReference type="PANTHER" id="PTHR37834:SF2">
    <property type="entry name" value="ESTERASE, SGNH HYDROLASE-TYPE"/>
    <property type="match status" value="1"/>
</dbReference>
<dbReference type="RefSeq" id="WP_346230515.1">
    <property type="nucleotide sequence ID" value="NZ_JBDJAW010000056.1"/>
</dbReference>
<keyword evidence="5" id="KW-1185">Reference proteome</keyword>
<evidence type="ECO:0000313" key="5">
    <source>
        <dbReference type="Proteomes" id="UP001447516"/>
    </source>
</evidence>
<dbReference type="InterPro" id="IPR008965">
    <property type="entry name" value="CBM2/CBM3_carb-bd_dom_sf"/>
</dbReference>
<evidence type="ECO:0000313" key="4">
    <source>
        <dbReference type="EMBL" id="MEN3540668.1"/>
    </source>
</evidence>
<evidence type="ECO:0000256" key="2">
    <source>
        <dbReference type="SAM" id="SignalP"/>
    </source>
</evidence>
<dbReference type="Pfam" id="PF17996">
    <property type="entry name" value="CE2_N"/>
    <property type="match status" value="1"/>
</dbReference>
<dbReference type="SUPFAM" id="SSF52266">
    <property type="entry name" value="SGNH hydrolase"/>
    <property type="match status" value="1"/>
</dbReference>
<dbReference type="InterPro" id="IPR012291">
    <property type="entry name" value="CBM2_carb-bd_dom_sf"/>
</dbReference>
<dbReference type="Gene3D" id="2.60.40.290">
    <property type="match status" value="1"/>
</dbReference>
<feature type="signal peptide" evidence="2">
    <location>
        <begin position="1"/>
        <end position="29"/>
    </location>
</feature>
<dbReference type="PANTHER" id="PTHR37834">
    <property type="entry name" value="GDSL-LIKE LIPASE/ACYLHYDROLASE DOMAIN PROTEIN (AFU_ORTHOLOGUE AFUA_2G00620)"/>
    <property type="match status" value="1"/>
</dbReference>
<dbReference type="InterPro" id="IPR013830">
    <property type="entry name" value="SGNH_hydro"/>
</dbReference>
<dbReference type="InterPro" id="IPR037461">
    <property type="entry name" value="CtCE2-like_dom"/>
</dbReference>
<dbReference type="InterPro" id="IPR036514">
    <property type="entry name" value="SGNH_hydro_sf"/>
</dbReference>
<feature type="compositionally biased region" description="Low complexity" evidence="1">
    <location>
        <begin position="382"/>
        <end position="391"/>
    </location>
</feature>
<evidence type="ECO:0000259" key="3">
    <source>
        <dbReference type="PROSITE" id="PS51173"/>
    </source>
</evidence>
<comment type="caution">
    <text evidence="4">The sequence shown here is derived from an EMBL/GenBank/DDBJ whole genome shotgun (WGS) entry which is preliminary data.</text>
</comment>
<protein>
    <submittedName>
        <fullName evidence="4">Cellulose binding domain-containing protein</fullName>
    </submittedName>
</protein>
<dbReference type="EMBL" id="JBDJAW010000056">
    <property type="protein sequence ID" value="MEN3540668.1"/>
    <property type="molecule type" value="Genomic_DNA"/>
</dbReference>
<dbReference type="CDD" id="cd01831">
    <property type="entry name" value="Endoglucanase_E_like"/>
    <property type="match status" value="1"/>
</dbReference>
<feature type="chain" id="PRO_5046828179" evidence="2">
    <location>
        <begin position="30"/>
        <end position="496"/>
    </location>
</feature>
<accession>A0ABV0AZH5</accession>
<dbReference type="Gene3D" id="2.60.120.260">
    <property type="entry name" value="Galactose-binding domain-like"/>
    <property type="match status" value="1"/>
</dbReference>
<feature type="compositionally biased region" description="Pro residues" evidence="1">
    <location>
        <begin position="343"/>
        <end position="381"/>
    </location>
</feature>
<proteinExistence type="predicted"/>
<feature type="domain" description="CBM2" evidence="3">
    <location>
        <begin position="386"/>
        <end position="496"/>
    </location>
</feature>
<name>A0ABV0AZH5_9ACTN</name>
<dbReference type="Gene3D" id="3.40.50.1110">
    <property type="entry name" value="SGNH hydrolase"/>
    <property type="match status" value="1"/>
</dbReference>
<dbReference type="Proteomes" id="UP001447516">
    <property type="component" value="Unassembled WGS sequence"/>
</dbReference>